<evidence type="ECO:0000313" key="2">
    <source>
        <dbReference type="EMBL" id="GDY49633.1"/>
    </source>
</evidence>
<dbReference type="EMBL" id="BJHW01000001">
    <property type="protein sequence ID" value="GDY49633.1"/>
    <property type="molecule type" value="Genomic_DNA"/>
</dbReference>
<organism evidence="2 3">
    <name type="scientific">Streptomyces violaceusniger</name>
    <dbReference type="NCBI Taxonomy" id="68280"/>
    <lineage>
        <taxon>Bacteria</taxon>
        <taxon>Bacillati</taxon>
        <taxon>Actinomycetota</taxon>
        <taxon>Actinomycetes</taxon>
        <taxon>Kitasatosporales</taxon>
        <taxon>Streptomycetaceae</taxon>
        <taxon>Streptomyces</taxon>
        <taxon>Streptomyces violaceusniger group</taxon>
    </lineage>
</organism>
<gene>
    <name evidence="2" type="ORF">SVIO_002560</name>
</gene>
<sequence length="1326" mass="138328">MTLPAPKLDDLTWADMMAAIRRRIPAESDGTWTLHAPVDPGVTLLELFAYLLEQRLYWLDQVPDALVVAILRLLGLEPPRPARPAATVLRLAARQEGTAVSLVPAGTALTRDPTGRIVFTLDDDVAVLPLAEGGEVTVWTDRDRTADLRARRGVALLASDGAPAEARFTLPLTGADPAPGPIGLLVELDAPAASVASWLPGAVADVTPPAELTWSWFRPGTDISGSFEKIEDGTAGLRRSGIVRFHPPADWTTQDTGLLVSTPAATYAAPPRLLQLAINVSAAHHRTYRTADGADLQEQIEAWLRLPGQHLVLPDAADRLLEATTVRLAGDEWTPVPDFTFGAPADRIFVLDRAEGALVFGDGLAGRIPHPDPDVHVAYVTGGGRDGNGGMTANWLPAADDPAGIGAVSAANLVRAEGGADPETVPQARQRAAASLGEVTRAVTAEDFVTLARTTPGVAVARAYPALGEHPGFPCATVPGAVTVRIVPAVPRDDLAREDFVAAPMPDPGMLCAVAARLEKARLLTSEVFVRAPRYRDVALRVDLSGDPADRTRVATAVTAALRRFLDPLVGGDDQDGWPFGQPLRPSALLRAAQRALGTSRTSPPSRSASTEPTRTKPATRCRSRPGNFPSCARSAPGSCPPSNRGGADMTGDVWWERDAREQERADGRTVPGPGPSGVQPELVDATREAVRTAVRGRIAGYTPDWTDPDRQDAGVALVRLFGTLAEPVLGRVNRLPEKVLAEHLATAGVRRRPAGAAAALLEFTVNPPDGSSVLVPAGFQSAASTPAGQVVYETDQDLYATPATLGALAVQEAGRLETLPLGPSGPSRPFTPFGRDPEPGNGLWIGLAGPAGPYPRLSLGFVVVAAPPAPAASGGLTPLPLPPAPLLRWDVLDGTRLVPAEVLRDSTAGLSANGTVELRVPRSWQPGSPPGTRPRPLLRWLRLRIAHGAFPGPAPVLSGLRLNVVTATAARTIRDEPLQPVQDGTATARRRMKLSQVPILAGSVVIEVDDDTGGDVFGTTAGTSTRWREVESLAGYGADDRVFTVDHDSGEVTFGDGVNGMAVPPGFRNVRAVRYRVGGGSAGAVRAGAVSGVVTALPFVTGVGNPFPAAGGSDAEPDADAMRRGVGELRAHGRAVAPADYGQLALRAPGASVARARGVPGLHPDFAGKPIPGVVGVLVVPPVPPGDDAAEPPVPTAATLRAVADYLSRDAAPAGVTVVAAPPPTVASGWSPGSRSTRTSTGLRSWPGRATRCAPTWIRCAAGRTARAGRSVARCGTPRWSGGSWRWTGCWPSPGSRSPSTACACRPAPTTPSRPTPSSGRSARC</sequence>
<comment type="caution">
    <text evidence="2">The sequence shown here is derived from an EMBL/GenBank/DDBJ whole genome shotgun (WGS) entry which is preliminary data.</text>
</comment>
<feature type="region of interest" description="Disordered" evidence="1">
    <location>
        <begin position="1229"/>
        <end position="1248"/>
    </location>
</feature>
<feature type="region of interest" description="Disordered" evidence="1">
    <location>
        <begin position="1295"/>
        <end position="1326"/>
    </location>
</feature>
<name>A0A4D4KUX0_STRVO</name>
<proteinExistence type="predicted"/>
<dbReference type="NCBIfam" id="TIGR02243">
    <property type="entry name" value="putative baseplate assembly protein"/>
    <property type="match status" value="2"/>
</dbReference>
<accession>A0A4D4KUX0</accession>
<feature type="compositionally biased region" description="Low complexity" evidence="1">
    <location>
        <begin position="1317"/>
        <end position="1326"/>
    </location>
</feature>
<feature type="region of interest" description="Disordered" evidence="1">
    <location>
        <begin position="593"/>
        <end position="683"/>
    </location>
</feature>
<evidence type="ECO:0000256" key="1">
    <source>
        <dbReference type="SAM" id="MobiDB-lite"/>
    </source>
</evidence>
<feature type="compositionally biased region" description="Basic and acidic residues" evidence="1">
    <location>
        <begin position="655"/>
        <end position="668"/>
    </location>
</feature>
<keyword evidence="3" id="KW-1185">Reference proteome</keyword>
<protein>
    <recommendedName>
        <fullName evidence="4">Baseplate protein J-like domain-containing protein</fullName>
    </recommendedName>
</protein>
<evidence type="ECO:0008006" key="4">
    <source>
        <dbReference type="Google" id="ProtNLM"/>
    </source>
</evidence>
<feature type="compositionally biased region" description="Low complexity" evidence="1">
    <location>
        <begin position="599"/>
        <end position="613"/>
    </location>
</feature>
<dbReference type="Proteomes" id="UP000301309">
    <property type="component" value="Unassembled WGS sequence"/>
</dbReference>
<feature type="compositionally biased region" description="Low complexity" evidence="1">
    <location>
        <begin position="1229"/>
        <end position="1246"/>
    </location>
</feature>
<reference evidence="2 3" key="1">
    <citation type="journal article" date="2020" name="Int. J. Syst. Evol. Microbiol.">
        <title>Reclassification of Streptomyces castelarensis and Streptomyces sporoclivatus as later heterotypic synonyms of Streptomyces antimycoticus.</title>
        <authorList>
            <person name="Komaki H."/>
            <person name="Tamura T."/>
        </authorList>
    </citation>
    <scope>NUCLEOTIDE SEQUENCE [LARGE SCALE GENOMIC DNA]</scope>
    <source>
        <strain evidence="2 3">NBRC 13459</strain>
    </source>
</reference>
<evidence type="ECO:0000313" key="3">
    <source>
        <dbReference type="Proteomes" id="UP000301309"/>
    </source>
</evidence>
<dbReference type="InterPro" id="IPR011749">
    <property type="entry name" value="CHP02243"/>
</dbReference>